<protein>
    <submittedName>
        <fullName evidence="3">Uncharacterized protein</fullName>
    </submittedName>
</protein>
<dbReference type="EMBL" id="JAFEUZ010000018">
    <property type="protein sequence ID" value="KAG5481098.1"/>
    <property type="molecule type" value="Genomic_DNA"/>
</dbReference>
<reference evidence="4" key="2">
    <citation type="journal article" date="2021" name="Sci. Data">
        <title>Chromosome-scale genome sequencing, assembly and annotation of six genomes from subfamily Leishmaniinae.</title>
        <authorList>
            <person name="Almutairi H."/>
            <person name="Urbaniak M.D."/>
            <person name="Bates M.D."/>
            <person name="Jariyapan N."/>
            <person name="Kwakye-Nuako G."/>
            <person name="Thomaz Soccol V."/>
            <person name="Al-Salem W.S."/>
            <person name="Dillon R.J."/>
            <person name="Bates P.A."/>
            <person name="Gatherer D."/>
        </authorList>
    </citation>
    <scope>NUCLEOTIDE SEQUENCE [LARGE SCALE GENOMIC DNA]</scope>
</reference>
<sequence length="964" mass="108460">MHRTNAFVIPLQDADPSLFGSPMDRSSVKGGVATANRQRANPCRQGAATGSSHPQDHQYCLARDSYVDPSTAAAASPPLLSGEPLSRALGPAGQPYMSEASLDLQRTLLQQQLQQAHREMERLRAELQETNARLADTRQQLSEQKSACTSLTHRYSTTVEKLTSTESDMKALEGQLVRERNQRHELQKEREEQRLALREAEWAQERLQRRLLQLEASKGLDPKEVQRRLEDRAHFIPTVEVRRMQTEMHNTHQALVDRLLTSLASLTASNEESQTNFFVARSSVLSAATDVDARLRRAEAALDDVDKQWTEYRDGAERETHEFLQAVMSENKDLWQQLTLLQGEHAVLVSEMKLRATQGGSVPMEEHAYVQRQLELMTERLGKAQELVESQTVLARAHEAEMTELLEANGSMQRQLEEMEQQCAQHEQKIGQKTAALTEADAALRDAASQIEELQGVLREERQRAEAVVAEMKATQRTMQDEYDARVRELEHDCEVADDTATRLQHTLEETTAKLDIVERNLQARSKEYETHKLQTAAEHAAAEARQRDDLQRVRAVMEEELASLRAQVDGAQRAAREAVRESEEAAARENAAVMEHRTAQNDLTHLQEELQRLRGQHKEAVEQRQRAQAEVEHLRAASGEGSTLVQELQRRCSALDKEKAELSTALTSEKARQEQRYTALHADWTASEKALALVHEEVKTLRTRCTELEKARIAEDRQTQDKEQLMRENIRLHEQYQLIQKECAGLREEVKALKQRAFGTAQWQKQMEDLQRRLRELPELRQAAEAARRDALTAKEETELLRRERDQLSKKLDAFLEDAKRQARREDDFERVCREASAAAQRIGGQLSSAKGNSARYHVFRNTNPTGRLSSAKERAAAATGAARRSSSPGPASLAAASAAQPTTTTPFAVTSPSRTTQSTQHRSPVPALTNTSAHSHDGGGVGADFDVAAVRSSKSSPSRPWR</sequence>
<feature type="coiled-coil region" evidence="1">
    <location>
        <begin position="106"/>
        <end position="217"/>
    </location>
</feature>
<feature type="compositionally biased region" description="Low complexity" evidence="2">
    <location>
        <begin position="945"/>
        <end position="964"/>
    </location>
</feature>
<feature type="region of interest" description="Disordered" evidence="2">
    <location>
        <begin position="841"/>
        <end position="964"/>
    </location>
</feature>
<dbReference type="GO" id="GO:0051015">
    <property type="term" value="F:actin filament binding"/>
    <property type="evidence" value="ECO:0007669"/>
    <property type="project" value="TreeGrafter"/>
</dbReference>
<proteinExistence type="predicted"/>
<keyword evidence="1" id="KW-0175">Coiled coil</keyword>
<dbReference type="PANTHER" id="PTHR45615:SF40">
    <property type="entry name" value="MYOSIN HEAVY CHAIN, NON-MUSCLE"/>
    <property type="match status" value="1"/>
</dbReference>
<feature type="compositionally biased region" description="Polar residues" evidence="2">
    <location>
        <begin position="916"/>
        <end position="935"/>
    </location>
</feature>
<dbReference type="Proteomes" id="UP000673552">
    <property type="component" value="Unassembled WGS sequence"/>
</dbReference>
<dbReference type="PANTHER" id="PTHR45615">
    <property type="entry name" value="MYOSIN HEAVY CHAIN, NON-MUSCLE"/>
    <property type="match status" value="1"/>
</dbReference>
<dbReference type="GO" id="GO:0032982">
    <property type="term" value="C:myosin filament"/>
    <property type="evidence" value="ECO:0007669"/>
    <property type="project" value="TreeGrafter"/>
</dbReference>
<evidence type="ECO:0000256" key="1">
    <source>
        <dbReference type="SAM" id="Coils"/>
    </source>
</evidence>
<name>A0A836HH00_9TRYP</name>
<keyword evidence="4" id="KW-1185">Reference proteome</keyword>
<reference evidence="4" key="1">
    <citation type="journal article" date="2021" name="Microbiol. Resour. Announc.">
        <title>LGAAP: Leishmaniinae Genome Assembly and Annotation Pipeline.</title>
        <authorList>
            <person name="Almutairi H."/>
            <person name="Urbaniak M.D."/>
            <person name="Bates M.D."/>
            <person name="Jariyapan N."/>
            <person name="Kwakye-Nuako G."/>
            <person name="Thomaz-Soccol V."/>
            <person name="Al-Salem W.S."/>
            <person name="Dillon R.J."/>
            <person name="Bates P.A."/>
            <person name="Gatherer D."/>
        </authorList>
    </citation>
    <scope>NUCLEOTIDE SEQUENCE [LARGE SCALE GENOMIC DNA]</scope>
</reference>
<feature type="coiled-coil region" evidence="1">
    <location>
        <begin position="395"/>
        <end position="666"/>
    </location>
</feature>
<feature type="compositionally biased region" description="Low complexity" evidence="2">
    <location>
        <begin position="878"/>
        <end position="915"/>
    </location>
</feature>
<evidence type="ECO:0000313" key="4">
    <source>
        <dbReference type="Proteomes" id="UP000673552"/>
    </source>
</evidence>
<comment type="caution">
    <text evidence="3">The sequence shown here is derived from an EMBL/GenBank/DDBJ whole genome shotgun (WGS) entry which is preliminary data.</text>
</comment>
<evidence type="ECO:0000256" key="2">
    <source>
        <dbReference type="SAM" id="MobiDB-lite"/>
    </source>
</evidence>
<dbReference type="SMR" id="A0A836HH00"/>
<dbReference type="GeneID" id="92516696"/>
<dbReference type="AlphaFoldDB" id="A0A836HH00"/>
<dbReference type="GO" id="GO:0000146">
    <property type="term" value="F:microfilament motor activity"/>
    <property type="evidence" value="ECO:0007669"/>
    <property type="project" value="TreeGrafter"/>
</dbReference>
<gene>
    <name evidence="3" type="ORF">LSCM1_06778</name>
</gene>
<dbReference type="GO" id="GO:0005737">
    <property type="term" value="C:cytoplasm"/>
    <property type="evidence" value="ECO:0007669"/>
    <property type="project" value="TreeGrafter"/>
</dbReference>
<evidence type="ECO:0000313" key="3">
    <source>
        <dbReference type="EMBL" id="KAG5481098.1"/>
    </source>
</evidence>
<dbReference type="GO" id="GO:0016460">
    <property type="term" value="C:myosin II complex"/>
    <property type="evidence" value="ECO:0007669"/>
    <property type="project" value="TreeGrafter"/>
</dbReference>
<feature type="coiled-coil region" evidence="1">
    <location>
        <begin position="692"/>
        <end position="826"/>
    </location>
</feature>
<feature type="region of interest" description="Disordered" evidence="2">
    <location>
        <begin position="18"/>
        <end position="56"/>
    </location>
</feature>
<dbReference type="SUPFAM" id="SSF57997">
    <property type="entry name" value="Tropomyosin"/>
    <property type="match status" value="1"/>
</dbReference>
<organism evidence="3 4">
    <name type="scientific">Leishmania martiniquensis</name>
    <dbReference type="NCBI Taxonomy" id="1580590"/>
    <lineage>
        <taxon>Eukaryota</taxon>
        <taxon>Discoba</taxon>
        <taxon>Euglenozoa</taxon>
        <taxon>Kinetoplastea</taxon>
        <taxon>Metakinetoplastina</taxon>
        <taxon>Trypanosomatida</taxon>
        <taxon>Trypanosomatidae</taxon>
        <taxon>Leishmaniinae</taxon>
        <taxon>Leishmania</taxon>
    </lineage>
</organism>
<dbReference type="KEGG" id="lmat:92516696"/>
<accession>A0A836HH00</accession>
<dbReference type="RefSeq" id="XP_067179531.1">
    <property type="nucleotide sequence ID" value="XM_067324184.1"/>
</dbReference>
<dbReference type="OrthoDB" id="273438at2759"/>